<accession>A0A2H5QDW2</accession>
<evidence type="ECO:0000313" key="13">
    <source>
        <dbReference type="Proteomes" id="UP000236630"/>
    </source>
</evidence>
<dbReference type="CDD" id="cd11043">
    <property type="entry name" value="CYP90-like"/>
    <property type="match status" value="1"/>
</dbReference>
<gene>
    <name evidence="12" type="ORF">CUMW_220810</name>
</gene>
<evidence type="ECO:0000256" key="8">
    <source>
        <dbReference type="ARBA" id="ARBA00023002"/>
    </source>
</evidence>
<evidence type="ECO:0000256" key="1">
    <source>
        <dbReference type="ARBA" id="ARBA00001971"/>
    </source>
</evidence>
<keyword evidence="9 10" id="KW-0408">Iron</keyword>
<keyword evidence="13" id="KW-1185">Reference proteome</keyword>
<dbReference type="FunFam" id="1.10.630.10:FF:000022">
    <property type="entry name" value="Taxadiene 5-alpha hydroxylase"/>
    <property type="match status" value="1"/>
</dbReference>
<keyword evidence="7" id="KW-1133">Transmembrane helix</keyword>
<dbReference type="SUPFAM" id="SSF48264">
    <property type="entry name" value="Cytochrome P450"/>
    <property type="match status" value="1"/>
</dbReference>
<dbReference type="GO" id="GO:0016705">
    <property type="term" value="F:oxidoreductase activity, acting on paired donors, with incorporation or reduction of molecular oxygen"/>
    <property type="evidence" value="ECO:0007669"/>
    <property type="project" value="InterPro"/>
</dbReference>
<comment type="pathway">
    <text evidence="3">Secondary metabolite biosynthesis; terpenoid biosynthesis.</text>
</comment>
<keyword evidence="10 11" id="KW-0349">Heme</keyword>
<evidence type="ECO:0000256" key="4">
    <source>
        <dbReference type="ARBA" id="ARBA00010617"/>
    </source>
</evidence>
<evidence type="ECO:0000256" key="10">
    <source>
        <dbReference type="PIRSR" id="PIRSR602401-1"/>
    </source>
</evidence>
<organism evidence="12 13">
    <name type="scientific">Citrus unshiu</name>
    <name type="common">Satsuma mandarin</name>
    <name type="synonym">Citrus nobilis var. unshiu</name>
    <dbReference type="NCBI Taxonomy" id="55188"/>
    <lineage>
        <taxon>Eukaryota</taxon>
        <taxon>Viridiplantae</taxon>
        <taxon>Streptophyta</taxon>
        <taxon>Embryophyta</taxon>
        <taxon>Tracheophyta</taxon>
        <taxon>Spermatophyta</taxon>
        <taxon>Magnoliopsida</taxon>
        <taxon>eudicotyledons</taxon>
        <taxon>Gunneridae</taxon>
        <taxon>Pentapetalae</taxon>
        <taxon>rosids</taxon>
        <taxon>malvids</taxon>
        <taxon>Sapindales</taxon>
        <taxon>Rutaceae</taxon>
        <taxon>Aurantioideae</taxon>
        <taxon>Citrus</taxon>
    </lineage>
</organism>
<dbReference type="PRINTS" id="PR00463">
    <property type="entry name" value="EP450I"/>
</dbReference>
<dbReference type="AlphaFoldDB" id="A0A2H5QDW2"/>
<keyword evidence="5" id="KW-0812">Transmembrane</keyword>
<evidence type="ECO:0008006" key="14">
    <source>
        <dbReference type="Google" id="ProtNLM"/>
    </source>
</evidence>
<keyword evidence="6 10" id="KW-0479">Metal-binding</keyword>
<dbReference type="GO" id="GO:0016020">
    <property type="term" value="C:membrane"/>
    <property type="evidence" value="ECO:0007669"/>
    <property type="project" value="UniProtKB-SubCell"/>
</dbReference>
<evidence type="ECO:0000256" key="9">
    <source>
        <dbReference type="ARBA" id="ARBA00023004"/>
    </source>
</evidence>
<proteinExistence type="inferred from homology"/>
<comment type="subcellular location">
    <subcellularLocation>
        <location evidence="2">Membrane</location>
        <topology evidence="2">Single-pass membrane protein</topology>
    </subcellularLocation>
</comment>
<feature type="binding site" description="axial binding residue" evidence="10">
    <location>
        <position position="423"/>
    </location>
    <ligand>
        <name>heme</name>
        <dbReference type="ChEBI" id="CHEBI:30413"/>
    </ligand>
    <ligandPart>
        <name>Fe</name>
        <dbReference type="ChEBI" id="CHEBI:18248"/>
    </ligandPart>
</feature>
<comment type="caution">
    <text evidence="12">The sequence shown here is derived from an EMBL/GenBank/DDBJ whole genome shotgun (WGS) entry which is preliminary data.</text>
</comment>
<name>A0A2H5QDW2_CITUN</name>
<dbReference type="Gene3D" id="1.10.630.10">
    <property type="entry name" value="Cytochrome P450"/>
    <property type="match status" value="1"/>
</dbReference>
<evidence type="ECO:0000256" key="11">
    <source>
        <dbReference type="RuleBase" id="RU000461"/>
    </source>
</evidence>
<dbReference type="GO" id="GO:0016125">
    <property type="term" value="P:sterol metabolic process"/>
    <property type="evidence" value="ECO:0007669"/>
    <property type="project" value="TreeGrafter"/>
</dbReference>
<evidence type="ECO:0000256" key="5">
    <source>
        <dbReference type="ARBA" id="ARBA00022692"/>
    </source>
</evidence>
<dbReference type="Pfam" id="PF00067">
    <property type="entry name" value="p450"/>
    <property type="match status" value="1"/>
</dbReference>
<dbReference type="GO" id="GO:0005506">
    <property type="term" value="F:iron ion binding"/>
    <property type="evidence" value="ECO:0007669"/>
    <property type="project" value="InterPro"/>
</dbReference>
<dbReference type="EMBL" id="BDQV01000323">
    <property type="protein sequence ID" value="GAY62816.1"/>
    <property type="molecule type" value="Genomic_DNA"/>
</dbReference>
<reference evidence="12 13" key="1">
    <citation type="journal article" date="2017" name="Front. Genet.">
        <title>Draft sequencing of the heterozygous diploid genome of Satsuma (Citrus unshiu Marc.) using a hybrid assembly approach.</title>
        <authorList>
            <person name="Shimizu T."/>
            <person name="Tanizawa Y."/>
            <person name="Mochizuki T."/>
            <person name="Nagasaki H."/>
            <person name="Yoshioka T."/>
            <person name="Toyoda A."/>
            <person name="Fujiyama A."/>
            <person name="Kaminuma E."/>
            <person name="Nakamura Y."/>
        </authorList>
    </citation>
    <scope>NUCLEOTIDE SEQUENCE [LARGE SCALE GENOMIC DNA]</scope>
    <source>
        <strain evidence="13">cv. Miyagawa wase</strain>
    </source>
</reference>
<evidence type="ECO:0000256" key="2">
    <source>
        <dbReference type="ARBA" id="ARBA00004167"/>
    </source>
</evidence>
<dbReference type="GO" id="GO:0004497">
    <property type="term" value="F:monooxygenase activity"/>
    <property type="evidence" value="ECO:0007669"/>
    <property type="project" value="UniProtKB-KW"/>
</dbReference>
<dbReference type="InterPro" id="IPR017972">
    <property type="entry name" value="Cyt_P450_CS"/>
</dbReference>
<comment type="similarity">
    <text evidence="4 11">Belongs to the cytochrome P450 family.</text>
</comment>
<sequence>MEFIILSLLLLSLALYSLYYVIIKPKPTTQNLPPGRKGWPFIGETLEYHALSKKGCIEKFMSQRMQKYSSKIFKTSYLGADMVFLCSAEGNKLLFSNEHKLFKPWLPRIIENSFKSSPNITLQDEFNSLRRVIGSFTEPNALRRYVGMMDANAKRHLRKYWDGNDVVKVHDLSRKFIFALCCELMYNIHDTRTADELENLAHCIMTEFFIIPVNIPGTKFGRAVRAGREFHQRFRNMIKQRRLEIEEKRGPEHKDVLSLLLLEKNKDGEDLTESEIALKMQAVLIGAYDNPSIAISTIIKFLAELPEIYEQVLREQMEIANLKGPDELLSFDDLKRMKYTWNVISEVLRMEPPNSGTFREALTEVTIDGYTIPKGFKLHWAVNATHKDPECFPNPEKFDPSRYQGNDIVPFSYVPFGAGPHICPGKEFARLKLLVFFHNLVRNFRWEKIIPDEKMIRNPNLMPEKGLPVRLYPNN</sequence>
<keyword evidence="7" id="KW-0472">Membrane</keyword>
<comment type="cofactor">
    <cofactor evidence="1 10">
        <name>heme</name>
        <dbReference type="ChEBI" id="CHEBI:30413"/>
    </cofactor>
</comment>
<keyword evidence="8 11" id="KW-0560">Oxidoreductase</keyword>
<evidence type="ECO:0000256" key="3">
    <source>
        <dbReference type="ARBA" id="ARBA00004721"/>
    </source>
</evidence>
<keyword evidence="11" id="KW-0503">Monooxygenase</keyword>
<dbReference type="InterPro" id="IPR001128">
    <property type="entry name" value="Cyt_P450"/>
</dbReference>
<dbReference type="PROSITE" id="PS00086">
    <property type="entry name" value="CYTOCHROME_P450"/>
    <property type="match status" value="1"/>
</dbReference>
<evidence type="ECO:0000256" key="7">
    <source>
        <dbReference type="ARBA" id="ARBA00022989"/>
    </source>
</evidence>
<dbReference type="InterPro" id="IPR036396">
    <property type="entry name" value="Cyt_P450_sf"/>
</dbReference>
<dbReference type="STRING" id="55188.A0A2H5QDW2"/>
<evidence type="ECO:0000256" key="6">
    <source>
        <dbReference type="ARBA" id="ARBA00022723"/>
    </source>
</evidence>
<dbReference type="InterPro" id="IPR002401">
    <property type="entry name" value="Cyt_P450_E_grp-I"/>
</dbReference>
<dbReference type="GO" id="GO:0020037">
    <property type="term" value="F:heme binding"/>
    <property type="evidence" value="ECO:0007669"/>
    <property type="project" value="InterPro"/>
</dbReference>
<dbReference type="PANTHER" id="PTHR24286">
    <property type="entry name" value="CYTOCHROME P450 26"/>
    <property type="match status" value="1"/>
</dbReference>
<protein>
    <recommendedName>
        <fullName evidence="14">Cytochrome P450</fullName>
    </recommendedName>
</protein>
<evidence type="ECO:0000313" key="12">
    <source>
        <dbReference type="EMBL" id="GAY62816.1"/>
    </source>
</evidence>
<dbReference type="PANTHER" id="PTHR24286:SF381">
    <property type="entry name" value="BETA-AMYRIN 28-OXIDASE"/>
    <property type="match status" value="1"/>
</dbReference>
<dbReference type="Proteomes" id="UP000236630">
    <property type="component" value="Unassembled WGS sequence"/>
</dbReference>